<organism evidence="1">
    <name type="scientific">uncultured Arthrobacter sp</name>
    <dbReference type="NCBI Taxonomy" id="114050"/>
    <lineage>
        <taxon>Bacteria</taxon>
        <taxon>Bacillati</taxon>
        <taxon>Actinomycetota</taxon>
        <taxon>Actinomycetes</taxon>
        <taxon>Micrococcales</taxon>
        <taxon>Micrococcaceae</taxon>
        <taxon>Arthrobacter</taxon>
        <taxon>environmental samples</taxon>
    </lineage>
</organism>
<feature type="non-terminal residue" evidence="1">
    <location>
        <position position="177"/>
    </location>
</feature>
<sequence>MLTWGGSFSLVYGDGEQAVTAGDDGTVSVTVPAYGTLVYRADATLPGTDTPQISLEQTQVPVDDQGRLEVSADVTATNYAEVSFWRQTDDGEWTYIGTDDNAPYRVFDDVSALAPGASVEYVAVASDGKGHDTTSDAIEAKVPAPSVTLVTPAPGELLGDTPLVAAEVWPDREGTTV</sequence>
<reference evidence="1" key="1">
    <citation type="journal article" date="2013" name="Environ. Microbiol.">
        <title>Seasonally variable intestinal metagenomes of the red palm weevil (Rhynchophorus ferrugineus).</title>
        <authorList>
            <person name="Jia S."/>
            <person name="Zhang X."/>
            <person name="Zhang G."/>
            <person name="Yin A."/>
            <person name="Zhang S."/>
            <person name="Li F."/>
            <person name="Wang L."/>
            <person name="Zhao D."/>
            <person name="Yun Q."/>
            <person name="Tala"/>
            <person name="Wang J."/>
            <person name="Sun G."/>
            <person name="Baabdullah M."/>
            <person name="Yu X."/>
            <person name="Hu S."/>
            <person name="Al-Mssallem I.S."/>
            <person name="Yu J."/>
        </authorList>
    </citation>
    <scope>NUCLEOTIDE SEQUENCE</scope>
</reference>
<accession>A0A060CGX4</accession>
<proteinExistence type="predicted"/>
<dbReference type="AlphaFoldDB" id="A0A060CGX4"/>
<name>A0A060CGX4_9MICC</name>
<protein>
    <submittedName>
        <fullName evidence="1">CAZy families GH13 protein</fullName>
    </submittedName>
</protein>
<evidence type="ECO:0000313" key="1">
    <source>
        <dbReference type="EMBL" id="AIA94449.1"/>
    </source>
</evidence>
<dbReference type="EMBL" id="KF127097">
    <property type="protein sequence ID" value="AIA94449.1"/>
    <property type="molecule type" value="Genomic_DNA"/>
</dbReference>